<dbReference type="PANTHER" id="PTHR30086:SF17">
    <property type="entry name" value="LYSE FAMILY TRANSLOCATOR"/>
    <property type="match status" value="1"/>
</dbReference>
<dbReference type="InterPro" id="IPR001123">
    <property type="entry name" value="LeuE-type"/>
</dbReference>
<keyword evidence="2" id="KW-1003">Cell membrane</keyword>
<proteinExistence type="predicted"/>
<gene>
    <name evidence="7" type="ORF">RJN63_08865</name>
</gene>
<accession>A0AAE4G867</accession>
<dbReference type="PANTHER" id="PTHR30086">
    <property type="entry name" value="ARGININE EXPORTER PROTEIN ARGO"/>
    <property type="match status" value="1"/>
</dbReference>
<evidence type="ECO:0000256" key="3">
    <source>
        <dbReference type="ARBA" id="ARBA00022692"/>
    </source>
</evidence>
<feature type="transmembrane region" description="Helical" evidence="6">
    <location>
        <begin position="130"/>
        <end position="147"/>
    </location>
</feature>
<feature type="transmembrane region" description="Helical" evidence="6">
    <location>
        <begin position="103"/>
        <end position="123"/>
    </location>
</feature>
<dbReference type="GO" id="GO:0015171">
    <property type="term" value="F:amino acid transmembrane transporter activity"/>
    <property type="evidence" value="ECO:0007669"/>
    <property type="project" value="TreeGrafter"/>
</dbReference>
<keyword evidence="4 6" id="KW-1133">Transmembrane helix</keyword>
<keyword evidence="3 6" id="KW-0812">Transmembrane</keyword>
<evidence type="ECO:0000256" key="2">
    <source>
        <dbReference type="ARBA" id="ARBA00022475"/>
    </source>
</evidence>
<name>A0AAE4G867_9BURK</name>
<feature type="transmembrane region" description="Helical" evidence="6">
    <location>
        <begin position="185"/>
        <end position="205"/>
    </location>
</feature>
<dbReference type="EMBL" id="JAVRAA010000004">
    <property type="protein sequence ID" value="MDT0336934.1"/>
    <property type="molecule type" value="Genomic_DNA"/>
</dbReference>
<evidence type="ECO:0000256" key="1">
    <source>
        <dbReference type="ARBA" id="ARBA00004651"/>
    </source>
</evidence>
<comment type="subcellular location">
    <subcellularLocation>
        <location evidence="1">Cell membrane</location>
        <topology evidence="1">Multi-pass membrane protein</topology>
    </subcellularLocation>
</comment>
<organism evidence="7">
    <name type="scientific">Herbaspirillum huttiense subsp. nephrolepidis</name>
    <dbReference type="NCBI Taxonomy" id="3075126"/>
    <lineage>
        <taxon>Bacteria</taxon>
        <taxon>Pseudomonadati</taxon>
        <taxon>Pseudomonadota</taxon>
        <taxon>Betaproteobacteria</taxon>
        <taxon>Burkholderiales</taxon>
        <taxon>Oxalobacteraceae</taxon>
        <taxon>Herbaspirillum</taxon>
    </lineage>
</organism>
<dbReference type="GO" id="GO:0005886">
    <property type="term" value="C:plasma membrane"/>
    <property type="evidence" value="ECO:0007669"/>
    <property type="project" value="UniProtKB-SubCell"/>
</dbReference>
<feature type="transmembrane region" description="Helical" evidence="6">
    <location>
        <begin position="70"/>
        <end position="91"/>
    </location>
</feature>
<comment type="caution">
    <text evidence="7">The sequence shown here is derived from an EMBL/GenBank/DDBJ whole genome shotgun (WGS) entry which is preliminary data.</text>
</comment>
<dbReference type="Pfam" id="PF01810">
    <property type="entry name" value="LysE"/>
    <property type="match status" value="1"/>
</dbReference>
<feature type="transmembrane region" description="Helical" evidence="6">
    <location>
        <begin position="38"/>
        <end position="58"/>
    </location>
</feature>
<evidence type="ECO:0000313" key="7">
    <source>
        <dbReference type="EMBL" id="MDT0336934.1"/>
    </source>
</evidence>
<keyword evidence="5 6" id="KW-0472">Membrane</keyword>
<feature type="transmembrane region" description="Helical" evidence="6">
    <location>
        <begin position="153"/>
        <end position="173"/>
    </location>
</feature>
<dbReference type="AlphaFoldDB" id="A0AAE4G867"/>
<evidence type="ECO:0000256" key="5">
    <source>
        <dbReference type="ARBA" id="ARBA00023136"/>
    </source>
</evidence>
<reference evidence="7" key="1">
    <citation type="submission" date="2023-02" db="EMBL/GenBank/DDBJ databases">
        <title>Description of Herbaspirillum huttiense subsp. nephrolepsisexaltata and Herbaspirillum huttiense subsp. lycopersicon.</title>
        <authorList>
            <person name="Poudel M."/>
            <person name="Sharma A."/>
            <person name="Goss E."/>
            <person name="Tapia J.H."/>
            <person name="Harmon C.M."/>
            <person name="Jones J.B."/>
        </authorList>
    </citation>
    <scope>NUCLEOTIDE SEQUENCE</scope>
    <source>
        <strain evidence="7">NC40101</strain>
    </source>
</reference>
<evidence type="ECO:0000256" key="6">
    <source>
        <dbReference type="SAM" id="Phobius"/>
    </source>
</evidence>
<sequence length="208" mass="22145">MMLSSEFFLLAGAHLLALASPGPDFLLLLRGSLRHGRAYGLAAALGIALANGLYIALAIGGFSLLQRAPLLLAAMQWLAALYLAWLGWVFWRAGRHPAVLPTAAMSTARVAPWAALGTGFLSAALNPKNGVFYFGLFTVIVSPQTGASTKLFYGVWMFGAVLAWDAGLVYFIVQQRVMRTLTRVLPLIERGAGLLLMLAAAALVASRS</sequence>
<evidence type="ECO:0000256" key="4">
    <source>
        <dbReference type="ARBA" id="ARBA00022989"/>
    </source>
</evidence>
<protein>
    <submittedName>
        <fullName evidence="7">LysE family transporter</fullName>
    </submittedName>
</protein>